<evidence type="ECO:0000256" key="10">
    <source>
        <dbReference type="RuleBase" id="RU003812"/>
    </source>
</evidence>
<dbReference type="GO" id="GO:0005524">
    <property type="term" value="F:ATP binding"/>
    <property type="evidence" value="ECO:0007669"/>
    <property type="project" value="UniProtKB-UniRule"/>
</dbReference>
<proteinExistence type="inferred from homology"/>
<feature type="binding site" evidence="8">
    <location>
        <position position="162"/>
    </location>
    <ligand>
        <name>ATP</name>
        <dbReference type="ChEBI" id="CHEBI:30616"/>
    </ligand>
</feature>
<dbReference type="InterPro" id="IPR022926">
    <property type="entry name" value="NH(3)-dep_NAD(+)_synth"/>
</dbReference>
<dbReference type="PANTHER" id="PTHR23090:SF9">
    <property type="entry name" value="GLUTAMINE-DEPENDENT NAD(+) SYNTHETASE"/>
    <property type="match status" value="1"/>
</dbReference>
<keyword evidence="5 8" id="KW-0067">ATP-binding</keyword>
<feature type="binding site" description="in other chain" evidence="8">
    <location>
        <position position="113"/>
    </location>
    <ligand>
        <name>deamido-NAD(+)</name>
        <dbReference type="ChEBI" id="CHEBI:58437"/>
        <note>ligand shared between two neighboring subunits</note>
    </ligand>
</feature>
<organism evidence="12 13">
    <name type="scientific">Desulforamulus aeronauticus DSM 10349</name>
    <dbReference type="NCBI Taxonomy" id="1121421"/>
    <lineage>
        <taxon>Bacteria</taxon>
        <taxon>Bacillati</taxon>
        <taxon>Bacillota</taxon>
        <taxon>Clostridia</taxon>
        <taxon>Eubacteriales</taxon>
        <taxon>Peptococcaceae</taxon>
        <taxon>Desulforamulus</taxon>
    </lineage>
</organism>
<dbReference type="PANTHER" id="PTHR23090">
    <property type="entry name" value="NH 3 /GLUTAMINE-DEPENDENT NAD + SYNTHETASE"/>
    <property type="match status" value="1"/>
</dbReference>
<keyword evidence="13" id="KW-1185">Reference proteome</keyword>
<feature type="binding site" evidence="8">
    <location>
        <position position="33"/>
    </location>
    <ligand>
        <name>Mg(2+)</name>
        <dbReference type="ChEBI" id="CHEBI:18420"/>
    </ligand>
</feature>
<accession>A0A1M6NN59</accession>
<evidence type="ECO:0000256" key="8">
    <source>
        <dbReference type="HAMAP-Rule" id="MF_00193"/>
    </source>
</evidence>
<feature type="binding site" evidence="8">
    <location>
        <position position="153"/>
    </location>
    <ligand>
        <name>deamido-NAD(+)</name>
        <dbReference type="ChEBI" id="CHEBI:58437"/>
        <note>ligand shared between two neighboring subunits</note>
    </ligand>
</feature>
<evidence type="ECO:0000256" key="1">
    <source>
        <dbReference type="ARBA" id="ARBA00005859"/>
    </source>
</evidence>
<evidence type="ECO:0000256" key="5">
    <source>
        <dbReference type="ARBA" id="ARBA00022840"/>
    </source>
</evidence>
<comment type="similarity">
    <text evidence="1 8 9">Belongs to the NAD synthetase family.</text>
</comment>
<evidence type="ECO:0000256" key="9">
    <source>
        <dbReference type="RuleBase" id="RU003811"/>
    </source>
</evidence>
<evidence type="ECO:0000313" key="12">
    <source>
        <dbReference type="EMBL" id="SHJ97002.1"/>
    </source>
</evidence>
<comment type="subunit">
    <text evidence="8">Homodimer.</text>
</comment>
<name>A0A1M6NN59_9FIRM</name>
<dbReference type="GO" id="GO:0004359">
    <property type="term" value="F:glutaminase activity"/>
    <property type="evidence" value="ECO:0007669"/>
    <property type="project" value="InterPro"/>
</dbReference>
<dbReference type="NCBIfam" id="TIGR00552">
    <property type="entry name" value="nadE"/>
    <property type="match status" value="1"/>
</dbReference>
<dbReference type="STRING" id="1121421.SAMN02745123_00229"/>
<feature type="binding site" evidence="8">
    <location>
        <position position="133"/>
    </location>
    <ligand>
        <name>ATP</name>
        <dbReference type="ChEBI" id="CHEBI:30616"/>
    </ligand>
</feature>
<evidence type="ECO:0000256" key="4">
    <source>
        <dbReference type="ARBA" id="ARBA00022741"/>
    </source>
</evidence>
<dbReference type="InterPro" id="IPR003694">
    <property type="entry name" value="NAD_synthase"/>
</dbReference>
<feature type="binding site" description="in other chain" evidence="8">
    <location>
        <begin position="230"/>
        <end position="231"/>
    </location>
    <ligand>
        <name>deamido-NAD(+)</name>
        <dbReference type="ChEBI" id="CHEBI:58437"/>
        <note>ligand shared between two neighboring subunits</note>
    </ligand>
</feature>
<dbReference type="Proteomes" id="UP000183997">
    <property type="component" value="Unassembled WGS sequence"/>
</dbReference>
<feature type="binding site" evidence="8">
    <location>
        <begin position="27"/>
        <end position="34"/>
    </location>
    <ligand>
        <name>ATP</name>
        <dbReference type="ChEBI" id="CHEBI:30616"/>
    </ligand>
</feature>
<dbReference type="CDD" id="cd00553">
    <property type="entry name" value="NAD_synthase"/>
    <property type="match status" value="1"/>
</dbReference>
<dbReference type="Pfam" id="PF02540">
    <property type="entry name" value="NAD_synthase"/>
    <property type="match status" value="1"/>
</dbReference>
<feature type="binding site" evidence="8">
    <location>
        <position position="184"/>
    </location>
    <ligand>
        <name>ATP</name>
        <dbReference type="ChEBI" id="CHEBI:30616"/>
    </ligand>
</feature>
<keyword evidence="4 8" id="KW-0547">Nucleotide-binding</keyword>
<evidence type="ECO:0000256" key="7">
    <source>
        <dbReference type="ARBA" id="ARBA00023027"/>
    </source>
</evidence>
<gene>
    <name evidence="8" type="primary">nadE</name>
    <name evidence="12" type="ORF">SAMN02745123_00229</name>
</gene>
<comment type="function">
    <text evidence="8">Catalyzes the ATP-dependent amidation of deamido-NAD to form NAD. Uses ammonia as a nitrogen source.</text>
</comment>
<feature type="binding site" evidence="8">
    <location>
        <position position="138"/>
    </location>
    <ligand>
        <name>Mg(2+)</name>
        <dbReference type="ChEBI" id="CHEBI:18420"/>
    </ligand>
</feature>
<comment type="pathway">
    <text evidence="8">Cofactor biosynthesis; NAD(+) biosynthesis; NAD(+) from deamido-NAD(+) (ammonia route): step 1/1.</text>
</comment>
<feature type="binding site" description="in other chain" evidence="8">
    <location>
        <position position="146"/>
    </location>
    <ligand>
        <name>deamido-NAD(+)</name>
        <dbReference type="ChEBI" id="CHEBI:58437"/>
        <note>ligand shared between two neighboring subunits</note>
    </ligand>
</feature>
<feature type="domain" description="NAD/GMP synthase" evidence="11">
    <location>
        <begin position="6"/>
        <end position="235"/>
    </location>
</feature>
<dbReference type="EMBL" id="FRAR01000004">
    <property type="protein sequence ID" value="SHJ97002.1"/>
    <property type="molecule type" value="Genomic_DNA"/>
</dbReference>
<dbReference type="Gene3D" id="3.40.50.620">
    <property type="entry name" value="HUPs"/>
    <property type="match status" value="1"/>
</dbReference>
<reference evidence="13" key="1">
    <citation type="submission" date="2016-11" db="EMBL/GenBank/DDBJ databases">
        <authorList>
            <person name="Varghese N."/>
            <person name="Submissions S."/>
        </authorList>
    </citation>
    <scope>NUCLEOTIDE SEQUENCE [LARGE SCALE GENOMIC DNA]</scope>
    <source>
        <strain evidence="13">DSM 10349</strain>
    </source>
</reference>
<dbReference type="InterPro" id="IPR014729">
    <property type="entry name" value="Rossmann-like_a/b/a_fold"/>
</dbReference>
<keyword evidence="6 8" id="KW-0460">Magnesium</keyword>
<dbReference type="GO" id="GO:0009435">
    <property type="term" value="P:NAD+ biosynthetic process"/>
    <property type="evidence" value="ECO:0007669"/>
    <property type="project" value="UniProtKB-UniRule"/>
</dbReference>
<dbReference type="EC" id="6.3.1.5" evidence="8 10"/>
<evidence type="ECO:0000313" key="13">
    <source>
        <dbReference type="Proteomes" id="UP000183997"/>
    </source>
</evidence>
<dbReference type="OrthoDB" id="9803818at2"/>
<sequence>MKDIAAKLTHWIKEEIEKAGAQGAVVGLSGGIDSACVAALCKRAYPNSVLGVILPCYSNPQDAQDGRLVAETFSIPYQEINLDQPFDWFVHRFTGQEYDVTSCELTIANIKPRLRMLTLYFLAATNNYLVVGTENKAERVVGHYTKYGDGGVDLKPLANLVKFQVRELARELGVPQCIIDKAPTAGLWFGHCDEQEMGFSYKDLDSYILHGDVPEPVKKTIQALEKKREHKRHMPPIPPEF</sequence>
<comment type="catalytic activity">
    <reaction evidence="8 10">
        <text>deamido-NAD(+) + NH4(+) + ATP = AMP + diphosphate + NAD(+) + H(+)</text>
        <dbReference type="Rhea" id="RHEA:21188"/>
        <dbReference type="ChEBI" id="CHEBI:15378"/>
        <dbReference type="ChEBI" id="CHEBI:28938"/>
        <dbReference type="ChEBI" id="CHEBI:30616"/>
        <dbReference type="ChEBI" id="CHEBI:33019"/>
        <dbReference type="ChEBI" id="CHEBI:57540"/>
        <dbReference type="ChEBI" id="CHEBI:58437"/>
        <dbReference type="ChEBI" id="CHEBI:456215"/>
        <dbReference type="EC" id="6.3.1.5"/>
    </reaction>
</comment>
<evidence type="ECO:0000256" key="2">
    <source>
        <dbReference type="ARBA" id="ARBA00022598"/>
    </source>
</evidence>
<evidence type="ECO:0000259" key="11">
    <source>
        <dbReference type="Pfam" id="PF02540"/>
    </source>
</evidence>
<dbReference type="SUPFAM" id="SSF52402">
    <property type="entry name" value="Adenine nucleotide alpha hydrolases-like"/>
    <property type="match status" value="1"/>
</dbReference>
<dbReference type="InterPro" id="IPR022310">
    <property type="entry name" value="NAD/GMP_synthase"/>
</dbReference>
<keyword evidence="7 8" id="KW-0520">NAD</keyword>
<dbReference type="HAMAP" id="MF_00193">
    <property type="entry name" value="NadE_ammonia_dep"/>
    <property type="match status" value="1"/>
</dbReference>
<keyword evidence="3 8" id="KW-0479">Metal-binding</keyword>
<dbReference type="GO" id="GO:0005737">
    <property type="term" value="C:cytoplasm"/>
    <property type="evidence" value="ECO:0007669"/>
    <property type="project" value="InterPro"/>
</dbReference>
<protein>
    <recommendedName>
        <fullName evidence="8 10">NH(3)-dependent NAD(+) synthetase</fullName>
        <ecNumber evidence="8 10">6.3.1.5</ecNumber>
    </recommendedName>
</protein>
<dbReference type="GO" id="GO:0003952">
    <property type="term" value="F:NAD+ synthase (glutamine-hydrolyzing) activity"/>
    <property type="evidence" value="ECO:0007669"/>
    <property type="project" value="InterPro"/>
</dbReference>
<dbReference type="UniPathway" id="UPA00253">
    <property type="reaction ID" value="UER00333"/>
</dbReference>
<dbReference type="GO" id="GO:0046872">
    <property type="term" value="F:metal ion binding"/>
    <property type="evidence" value="ECO:0007669"/>
    <property type="project" value="UniProtKB-KW"/>
</dbReference>
<evidence type="ECO:0000256" key="3">
    <source>
        <dbReference type="ARBA" id="ARBA00022723"/>
    </source>
</evidence>
<dbReference type="RefSeq" id="WP_072910436.1">
    <property type="nucleotide sequence ID" value="NZ_FRAR01000004.1"/>
</dbReference>
<keyword evidence="2 8" id="KW-0436">Ligase</keyword>
<evidence type="ECO:0000256" key="6">
    <source>
        <dbReference type="ARBA" id="ARBA00022842"/>
    </source>
</evidence>
<dbReference type="AlphaFoldDB" id="A0A1M6NN59"/>
<dbReference type="GO" id="GO:0008795">
    <property type="term" value="F:NAD+ synthase activity"/>
    <property type="evidence" value="ECO:0007669"/>
    <property type="project" value="UniProtKB-UniRule"/>
</dbReference>